<dbReference type="PROSITE" id="PS50125">
    <property type="entry name" value="GUANYLATE_CYCLASE_2"/>
    <property type="match status" value="1"/>
</dbReference>
<dbReference type="InterPro" id="IPR001054">
    <property type="entry name" value="A/G_cyclase"/>
</dbReference>
<evidence type="ECO:0000313" key="3">
    <source>
        <dbReference type="EMBL" id="MFC3962303.1"/>
    </source>
</evidence>
<dbReference type="RefSeq" id="WP_378612071.1">
    <property type="nucleotide sequence ID" value="NZ_JBHSAX010000009.1"/>
</dbReference>
<dbReference type="Proteomes" id="UP001595696">
    <property type="component" value="Unassembled WGS sequence"/>
</dbReference>
<keyword evidence="4" id="KW-1185">Reference proteome</keyword>
<protein>
    <submittedName>
        <fullName evidence="3">Adenylate/guanylate cyclase domain-containing protein</fullName>
    </submittedName>
</protein>
<sequence length="370" mass="38671">MSDSPEPGTSPGAPADVTTRAAQSRPGVAGADVGVADAEFDAVRAVADAVARGAGREAAGPVAFGEPRRYTADRAAEVAGIPPARARRFLRALGYPAVDDSTPDFAPSDVRLLRLLTGYVDEGMVDEAEALHLTGVLARAIAQLARLQVDIVAGQMQRAPQTVDTVSALAERMPEVQWLLGQLWRRRLEDALHVLDPAADPPAGRDSGVGFADVVGFTELSRDRRAGDLVRVVARFEHRSIDVVAASGGSVVKLLGDEILFTADTPAALAEIGIGLTHAFAADPDIPGLRVGAAWGPVIRQLGDVFGTTVNLASRLTALAEPDTVLIDPALAEALTGSTEFRLTAGAPTDVRGIGLLTPVRLERAADQLR</sequence>
<organism evidence="3 4">
    <name type="scientific">Nocardia jiangsuensis</name>
    <dbReference type="NCBI Taxonomy" id="1691563"/>
    <lineage>
        <taxon>Bacteria</taxon>
        <taxon>Bacillati</taxon>
        <taxon>Actinomycetota</taxon>
        <taxon>Actinomycetes</taxon>
        <taxon>Mycobacteriales</taxon>
        <taxon>Nocardiaceae</taxon>
        <taxon>Nocardia</taxon>
    </lineage>
</organism>
<dbReference type="Pfam" id="PF00211">
    <property type="entry name" value="Guanylate_cyc"/>
    <property type="match status" value="1"/>
</dbReference>
<feature type="domain" description="Guanylate cyclase" evidence="2">
    <location>
        <begin position="208"/>
        <end position="317"/>
    </location>
</feature>
<feature type="region of interest" description="Disordered" evidence="1">
    <location>
        <begin position="1"/>
        <end position="29"/>
    </location>
</feature>
<evidence type="ECO:0000256" key="1">
    <source>
        <dbReference type="SAM" id="MobiDB-lite"/>
    </source>
</evidence>
<dbReference type="Gene3D" id="3.30.70.1230">
    <property type="entry name" value="Nucleotide cyclase"/>
    <property type="match status" value="1"/>
</dbReference>
<dbReference type="EMBL" id="JBHSAX010000009">
    <property type="protein sequence ID" value="MFC3962303.1"/>
    <property type="molecule type" value="Genomic_DNA"/>
</dbReference>
<dbReference type="CDD" id="cd07302">
    <property type="entry name" value="CHD"/>
    <property type="match status" value="1"/>
</dbReference>
<dbReference type="InterPro" id="IPR029787">
    <property type="entry name" value="Nucleotide_cyclase"/>
</dbReference>
<evidence type="ECO:0000259" key="2">
    <source>
        <dbReference type="PROSITE" id="PS50125"/>
    </source>
</evidence>
<accession>A0ABV8DQQ8</accession>
<name>A0ABV8DQQ8_9NOCA</name>
<comment type="caution">
    <text evidence="3">The sequence shown here is derived from an EMBL/GenBank/DDBJ whole genome shotgun (WGS) entry which is preliminary data.</text>
</comment>
<gene>
    <name evidence="3" type="ORF">ACFO0B_09930</name>
</gene>
<dbReference type="SMART" id="SM00044">
    <property type="entry name" value="CYCc"/>
    <property type="match status" value="1"/>
</dbReference>
<proteinExistence type="predicted"/>
<evidence type="ECO:0000313" key="4">
    <source>
        <dbReference type="Proteomes" id="UP001595696"/>
    </source>
</evidence>
<reference evidence="4" key="1">
    <citation type="journal article" date="2019" name="Int. J. Syst. Evol. Microbiol.">
        <title>The Global Catalogue of Microorganisms (GCM) 10K type strain sequencing project: providing services to taxonomists for standard genome sequencing and annotation.</title>
        <authorList>
            <consortium name="The Broad Institute Genomics Platform"/>
            <consortium name="The Broad Institute Genome Sequencing Center for Infectious Disease"/>
            <person name="Wu L."/>
            <person name="Ma J."/>
        </authorList>
    </citation>
    <scope>NUCLEOTIDE SEQUENCE [LARGE SCALE GENOMIC DNA]</scope>
    <source>
        <strain evidence="4">CGMCC 4.7330</strain>
    </source>
</reference>
<dbReference type="SUPFAM" id="SSF55073">
    <property type="entry name" value="Nucleotide cyclase"/>
    <property type="match status" value="1"/>
</dbReference>